<dbReference type="InterPro" id="IPR006206">
    <property type="entry name" value="Mevalonate/galactokinase"/>
</dbReference>
<dbReference type="PROSITE" id="PS00627">
    <property type="entry name" value="GHMP_KINASES_ATP"/>
    <property type="match status" value="1"/>
</dbReference>
<evidence type="ECO:0000256" key="1">
    <source>
        <dbReference type="ARBA" id="ARBA00006566"/>
    </source>
</evidence>
<keyword evidence="12" id="KW-1185">Reference proteome</keyword>
<evidence type="ECO:0000256" key="2">
    <source>
        <dbReference type="ARBA" id="ARBA00022679"/>
    </source>
</evidence>
<dbReference type="Proteomes" id="UP001336020">
    <property type="component" value="Unassembled WGS sequence"/>
</dbReference>
<dbReference type="PANTHER" id="PTHR10457:SF7">
    <property type="entry name" value="GALACTOKINASE-RELATED"/>
    <property type="match status" value="1"/>
</dbReference>
<dbReference type="Pfam" id="PF08544">
    <property type="entry name" value="GHMP_kinases_C"/>
    <property type="match status" value="1"/>
</dbReference>
<evidence type="ECO:0000256" key="7">
    <source>
        <dbReference type="NCBIfam" id="TIGR00131"/>
    </source>
</evidence>
<dbReference type="InterPro" id="IPR014721">
    <property type="entry name" value="Ribsml_uS5_D2-typ_fold_subgr"/>
</dbReference>
<evidence type="ECO:0000256" key="3">
    <source>
        <dbReference type="ARBA" id="ARBA00022741"/>
    </source>
</evidence>
<dbReference type="Pfam" id="PF00288">
    <property type="entry name" value="GHMP_kinases_N"/>
    <property type="match status" value="1"/>
</dbReference>
<dbReference type="PIRSF" id="PIRSF000530">
    <property type="entry name" value="Galactokinase"/>
    <property type="match status" value="1"/>
</dbReference>
<dbReference type="InterPro" id="IPR000705">
    <property type="entry name" value="Galactokinase"/>
</dbReference>
<name>A0ABU7LHL3_9NOCA</name>
<dbReference type="NCBIfam" id="TIGR00131">
    <property type="entry name" value="gal_kin"/>
    <property type="match status" value="1"/>
</dbReference>
<comment type="similarity">
    <text evidence="1">Belongs to the GHMP kinase family. GalK subfamily.</text>
</comment>
<accession>A0ABU7LHL3</accession>
<dbReference type="EMBL" id="JAUTXY010000015">
    <property type="protein sequence ID" value="MEE2061039.1"/>
    <property type="molecule type" value="Genomic_DNA"/>
</dbReference>
<gene>
    <name evidence="11" type="primary">galK</name>
    <name evidence="11" type="ORF">Q7514_26290</name>
</gene>
<dbReference type="GO" id="GO:0004335">
    <property type="term" value="F:galactokinase activity"/>
    <property type="evidence" value="ECO:0007669"/>
    <property type="project" value="UniProtKB-EC"/>
</dbReference>
<keyword evidence="2 11" id="KW-0808">Transferase</keyword>
<feature type="domain" description="GHMP kinase N-terminal" evidence="8">
    <location>
        <begin position="87"/>
        <end position="174"/>
    </location>
</feature>
<keyword evidence="5" id="KW-0067">ATP-binding</keyword>
<dbReference type="Gene3D" id="3.30.230.10">
    <property type="match status" value="1"/>
</dbReference>
<dbReference type="RefSeq" id="WP_330136227.1">
    <property type="nucleotide sequence ID" value="NZ_JAUTXY010000015.1"/>
</dbReference>
<keyword evidence="3" id="KW-0547">Nucleotide-binding</keyword>
<protein>
    <recommendedName>
        <fullName evidence="7">Galactokinase</fullName>
        <ecNumber evidence="7">2.7.1.6</ecNumber>
    </recommendedName>
</protein>
<organism evidence="11 12">
    <name type="scientific">Rhodococcus artemisiae</name>
    <dbReference type="NCBI Taxonomy" id="714159"/>
    <lineage>
        <taxon>Bacteria</taxon>
        <taxon>Bacillati</taxon>
        <taxon>Actinomycetota</taxon>
        <taxon>Actinomycetes</taxon>
        <taxon>Mycobacteriales</taxon>
        <taxon>Nocardiaceae</taxon>
        <taxon>Rhodococcus</taxon>
    </lineage>
</organism>
<dbReference type="InterPro" id="IPR006204">
    <property type="entry name" value="GHMP_kinase_N_dom"/>
</dbReference>
<dbReference type="InterPro" id="IPR019539">
    <property type="entry name" value="GalKase_N"/>
</dbReference>
<dbReference type="Pfam" id="PF10509">
    <property type="entry name" value="GalKase_gal_bdg"/>
    <property type="match status" value="1"/>
</dbReference>
<dbReference type="InterPro" id="IPR020568">
    <property type="entry name" value="Ribosomal_Su5_D2-typ_SF"/>
</dbReference>
<evidence type="ECO:0000256" key="6">
    <source>
        <dbReference type="ARBA" id="ARBA00023144"/>
    </source>
</evidence>
<evidence type="ECO:0000313" key="11">
    <source>
        <dbReference type="EMBL" id="MEE2061039.1"/>
    </source>
</evidence>
<keyword evidence="6" id="KW-0119">Carbohydrate metabolism</keyword>
<dbReference type="PRINTS" id="PR00473">
    <property type="entry name" value="GALCTOKINASE"/>
</dbReference>
<dbReference type="SUPFAM" id="SSF55060">
    <property type="entry name" value="GHMP Kinase, C-terminal domain"/>
    <property type="match status" value="1"/>
</dbReference>
<proteinExistence type="inferred from homology"/>
<evidence type="ECO:0000256" key="5">
    <source>
        <dbReference type="ARBA" id="ARBA00022840"/>
    </source>
</evidence>
<evidence type="ECO:0000313" key="12">
    <source>
        <dbReference type="Proteomes" id="UP001336020"/>
    </source>
</evidence>
<dbReference type="InterPro" id="IPR013750">
    <property type="entry name" value="GHMP_kinase_C_dom"/>
</dbReference>
<dbReference type="InterPro" id="IPR006203">
    <property type="entry name" value="GHMP_knse_ATP-bd_CS"/>
</dbReference>
<feature type="domain" description="Galactokinase N-terminal" evidence="10">
    <location>
        <begin position="9"/>
        <end position="57"/>
    </location>
</feature>
<evidence type="ECO:0000256" key="4">
    <source>
        <dbReference type="ARBA" id="ARBA00022777"/>
    </source>
</evidence>
<feature type="domain" description="GHMP kinase C-terminal" evidence="9">
    <location>
        <begin position="269"/>
        <end position="346"/>
    </location>
</feature>
<comment type="caution">
    <text evidence="11">The sequence shown here is derived from an EMBL/GenBank/DDBJ whole genome shotgun (WGS) entry which is preliminary data.</text>
</comment>
<dbReference type="PRINTS" id="PR00959">
    <property type="entry name" value="MEVGALKINASE"/>
</dbReference>
<keyword evidence="6" id="KW-0299">Galactose metabolism</keyword>
<evidence type="ECO:0000259" key="9">
    <source>
        <dbReference type="Pfam" id="PF08544"/>
    </source>
</evidence>
<keyword evidence="4" id="KW-0418">Kinase</keyword>
<evidence type="ECO:0000259" key="10">
    <source>
        <dbReference type="Pfam" id="PF10509"/>
    </source>
</evidence>
<reference evidence="11 12" key="1">
    <citation type="submission" date="2023-07" db="EMBL/GenBank/DDBJ databases">
        <authorList>
            <person name="Girao M."/>
            <person name="Carvalho M.F."/>
        </authorList>
    </citation>
    <scope>NUCLEOTIDE SEQUENCE [LARGE SCALE GENOMIC DNA]</scope>
    <source>
        <strain evidence="11 12">YIM65754</strain>
    </source>
</reference>
<dbReference type="InterPro" id="IPR036554">
    <property type="entry name" value="GHMP_kinase_C_sf"/>
</dbReference>
<dbReference type="Gene3D" id="3.30.70.890">
    <property type="entry name" value="GHMP kinase, C-terminal domain"/>
    <property type="match status" value="1"/>
</dbReference>
<evidence type="ECO:0000259" key="8">
    <source>
        <dbReference type="Pfam" id="PF00288"/>
    </source>
</evidence>
<dbReference type="PANTHER" id="PTHR10457">
    <property type="entry name" value="MEVALONATE KINASE/GALACTOKINASE"/>
    <property type="match status" value="1"/>
</dbReference>
<dbReference type="SUPFAM" id="SSF54211">
    <property type="entry name" value="Ribosomal protein S5 domain 2-like"/>
    <property type="match status" value="1"/>
</dbReference>
<sequence length="370" mass="38303">MVCDDASREFTAAFGGDPDGIWCAPGRVNLLGEHVDYAGGLCLPMAIPQVTVAAVRRRTDGRLRLHSTGFDVVDVELGERVEGWGAYVAGVIWALDPPDFHGADIAIASEVPVGAGLSSSAALEASVALALANLCGLPADDTGRNLLARACVRAENDYVGAPTGGMDQQIALRGRAGHALLLDCADGHVEHIPVDTAAAGLTVLVVDTGTGHRLVDGQYGSRRAAVEEAARLLGEPLREVESVSALDDPMLQRRARHVVTEIGRVRVAADALRSGRVRDLGPLLDASHRSLRDDFEVSCAELDSAVDAATAAGALGARMVGGGFGGSVIALCENGDVPRIETSVTAAAAARGFPSPVFLHATPSDGARRC</sequence>
<dbReference type="EC" id="2.7.1.6" evidence="7"/>